<dbReference type="OrthoDB" id="6076724at2"/>
<proteinExistence type="predicted"/>
<reference evidence="1 2" key="1">
    <citation type="submission" date="2013-10" db="EMBL/GenBank/DDBJ databases">
        <title>Salinisphaera japonica YTM-1 Genome Sequencing.</title>
        <authorList>
            <person name="Lai Q."/>
            <person name="Li C."/>
            <person name="Shao Z."/>
        </authorList>
    </citation>
    <scope>NUCLEOTIDE SEQUENCE [LARGE SCALE GENOMIC DNA]</scope>
    <source>
        <strain evidence="1 2">YTM-1</strain>
    </source>
</reference>
<evidence type="ECO:0000313" key="2">
    <source>
        <dbReference type="Proteomes" id="UP000285310"/>
    </source>
</evidence>
<evidence type="ECO:0000313" key="1">
    <source>
        <dbReference type="EMBL" id="ROO25854.1"/>
    </source>
</evidence>
<sequence length="120" mass="13090">MAATVLGCPIDARLDTRIQRMITDLREAPSSVARDEIIQLIIDMTDASFKYHFVRPLKGLGVGFATRTSIDVGLLGAMRVIRSSLSRVVGHLSDDQAVKLADYLADAYFPGTADEPPRLS</sequence>
<dbReference type="RefSeq" id="WP_123658916.1">
    <property type="nucleotide sequence ID" value="NZ_AYKG01000043.1"/>
</dbReference>
<name>A0A423PJT4_9GAMM</name>
<dbReference type="InParanoid" id="A0A423PJT4"/>
<dbReference type="Proteomes" id="UP000285310">
    <property type="component" value="Unassembled WGS sequence"/>
</dbReference>
<keyword evidence="2" id="KW-1185">Reference proteome</keyword>
<dbReference type="AlphaFoldDB" id="A0A423PJT4"/>
<organism evidence="1 2">
    <name type="scientific">Salinisphaera japonica YTM-1</name>
    <dbReference type="NCBI Taxonomy" id="1209778"/>
    <lineage>
        <taxon>Bacteria</taxon>
        <taxon>Pseudomonadati</taxon>
        <taxon>Pseudomonadota</taxon>
        <taxon>Gammaproteobacteria</taxon>
        <taxon>Salinisphaerales</taxon>
        <taxon>Salinisphaeraceae</taxon>
        <taxon>Salinisphaera</taxon>
    </lineage>
</organism>
<comment type="caution">
    <text evidence="1">The sequence shown here is derived from an EMBL/GenBank/DDBJ whole genome shotgun (WGS) entry which is preliminary data.</text>
</comment>
<protein>
    <submittedName>
        <fullName evidence="1">Uncharacterized protein</fullName>
    </submittedName>
</protein>
<dbReference type="EMBL" id="AYKG01000043">
    <property type="protein sequence ID" value="ROO25854.1"/>
    <property type="molecule type" value="Genomic_DNA"/>
</dbReference>
<gene>
    <name evidence="1" type="ORF">SAJA_12195</name>
</gene>
<accession>A0A423PJT4</accession>